<dbReference type="AlphaFoldDB" id="W3V991"/>
<proteinExistence type="predicted"/>
<evidence type="ECO:0000313" key="1">
    <source>
        <dbReference type="EMBL" id="ETS31675.1"/>
    </source>
</evidence>
<gene>
    <name evidence="1" type="ORF">PTE_02363</name>
</gene>
<dbReference type="EMBL" id="AYSJ01000011">
    <property type="protein sequence ID" value="ETS31675.1"/>
    <property type="molecule type" value="Genomic_DNA"/>
</dbReference>
<protein>
    <submittedName>
        <fullName evidence="1">Uncharacterized protein</fullName>
    </submittedName>
</protein>
<evidence type="ECO:0000313" key="2">
    <source>
        <dbReference type="Proteomes" id="UP000018957"/>
    </source>
</evidence>
<keyword evidence="2" id="KW-1185">Reference proteome</keyword>
<organism evidence="1 2">
    <name type="scientific">Photorhabdus khanii NC19</name>
    <dbReference type="NCBI Taxonomy" id="1004151"/>
    <lineage>
        <taxon>Bacteria</taxon>
        <taxon>Pseudomonadati</taxon>
        <taxon>Pseudomonadota</taxon>
        <taxon>Gammaproteobacteria</taxon>
        <taxon>Enterobacterales</taxon>
        <taxon>Morganellaceae</taxon>
        <taxon>Photorhabdus</taxon>
    </lineage>
</organism>
<dbReference type="Proteomes" id="UP000018957">
    <property type="component" value="Unassembled WGS sequence"/>
</dbReference>
<comment type="caution">
    <text evidence="1">The sequence shown here is derived from an EMBL/GenBank/DDBJ whole genome shotgun (WGS) entry which is preliminary data.</text>
</comment>
<reference evidence="1 2" key="1">
    <citation type="submission" date="2013-11" db="EMBL/GenBank/DDBJ databases">
        <title>Elucidation of the Photorhabdus temperata genome and generation of transposon mutant library to identify motility mutants.</title>
        <authorList>
            <person name="Hurst S.G.IV."/>
            <person name="Micheals B."/>
            <person name="Abebe-Akele F."/>
            <person name="Rowedder H."/>
            <person name="Bullock H."/>
            <person name="Jackobeck R."/>
            <person name="Janicki E."/>
            <person name="Tisa L.S."/>
        </authorList>
    </citation>
    <scope>NUCLEOTIDE SEQUENCE [LARGE SCALE GENOMIC DNA]</scope>
    <source>
        <strain evidence="1 2">NC19</strain>
    </source>
</reference>
<accession>W3V991</accession>
<dbReference type="RefSeq" id="WP_036846391.1">
    <property type="nucleotide sequence ID" value="NZ_AYSJ01000011.1"/>
</dbReference>
<sequence>MSEQTLDSSQVAAVEFDNQKNPRVIVTTNLVGQTAKKKYSIYWEDDSDPKANDHSLVVYNILLAAMSNQNLHISGKYESSSILGVDGMIKTLTIKA</sequence>
<name>W3V991_9GAMM</name>